<organism evidence="4 5">
    <name type="scientific">Coilia grayii</name>
    <name type="common">Gray's grenadier anchovy</name>
    <dbReference type="NCBI Taxonomy" id="363190"/>
    <lineage>
        <taxon>Eukaryota</taxon>
        <taxon>Metazoa</taxon>
        <taxon>Chordata</taxon>
        <taxon>Craniata</taxon>
        <taxon>Vertebrata</taxon>
        <taxon>Euteleostomi</taxon>
        <taxon>Actinopterygii</taxon>
        <taxon>Neopterygii</taxon>
        <taxon>Teleostei</taxon>
        <taxon>Clupei</taxon>
        <taxon>Clupeiformes</taxon>
        <taxon>Clupeoidei</taxon>
        <taxon>Engraulidae</taxon>
        <taxon>Coilinae</taxon>
        <taxon>Coilia</taxon>
    </lineage>
</organism>
<dbReference type="GO" id="GO:0005634">
    <property type="term" value="C:nucleus"/>
    <property type="evidence" value="ECO:0007669"/>
    <property type="project" value="UniProtKB-SubCell"/>
</dbReference>
<proteinExistence type="predicted"/>
<evidence type="ECO:0000256" key="2">
    <source>
        <dbReference type="SAM" id="MobiDB-lite"/>
    </source>
</evidence>
<dbReference type="InterPro" id="IPR023780">
    <property type="entry name" value="Chromo_domain"/>
</dbReference>
<name>A0ABD1K024_9TELE</name>
<dbReference type="SUPFAM" id="SSF54160">
    <property type="entry name" value="Chromo domain-like"/>
    <property type="match status" value="1"/>
</dbReference>
<dbReference type="Proteomes" id="UP001591681">
    <property type="component" value="Unassembled WGS sequence"/>
</dbReference>
<dbReference type="PROSITE" id="PS50013">
    <property type="entry name" value="CHROMO_2"/>
    <property type="match status" value="1"/>
</dbReference>
<dbReference type="AlphaFoldDB" id="A0ABD1K024"/>
<keyword evidence="5" id="KW-1185">Reference proteome</keyword>
<evidence type="ECO:0000256" key="1">
    <source>
        <dbReference type="ARBA" id="ARBA00004123"/>
    </source>
</evidence>
<dbReference type="InterPro" id="IPR016197">
    <property type="entry name" value="Chromo-like_dom_sf"/>
</dbReference>
<evidence type="ECO:0000259" key="3">
    <source>
        <dbReference type="PROSITE" id="PS50013"/>
    </source>
</evidence>
<comment type="caution">
    <text evidence="4">The sequence shown here is derived from an EMBL/GenBank/DDBJ whole genome shotgun (WGS) entry which is preliminary data.</text>
</comment>
<dbReference type="SMART" id="SM00298">
    <property type="entry name" value="CHROMO"/>
    <property type="match status" value="1"/>
</dbReference>
<protein>
    <recommendedName>
        <fullName evidence="3">Chromo domain-containing protein</fullName>
    </recommendedName>
</protein>
<dbReference type="PANTHER" id="PTHR46860">
    <property type="entry name" value="CHROMOBOX PROTEIN HOMOLOG 2"/>
    <property type="match status" value="1"/>
</dbReference>
<dbReference type="EMBL" id="JBHFQA010000010">
    <property type="protein sequence ID" value="KAL2092484.1"/>
    <property type="molecule type" value="Genomic_DNA"/>
</dbReference>
<gene>
    <name evidence="4" type="ORF">ACEWY4_012282</name>
</gene>
<dbReference type="InterPro" id="IPR005162">
    <property type="entry name" value="Retrotrans_gag_dom"/>
</dbReference>
<sequence length="355" mass="38906">MVPSVGFCCLFLYSPVMDFPDFSVIFSCFFTCFSSTINPLLLTLSCSLLPEPECMTEGQTREMQLDPAERPPELFQELVDGLNQRPTTPQGTQNPGMPPLPPAGHVVNPTPYSGSPEGCSGFLLPCSLALEMQAPRYTSDRARIAYIISLLSGRALQWAESIWNLNGPLTQSLERFTAHFREVFSLPTGDSSIQERLHNIRQGRSTISEYALRFRTLAAAKPGAAGEPPLPLLLDGGPVFAVNKILDSRRRRGRLEYLVDWEGYGPEERSWVPRDDILDPALLTTFHGERPDRPGPRSRGRPRRRGPRPSGAVPGGEGDVTSAPGSPLAAPGSPTATPTWNTNYSIPARSLSPDY</sequence>
<feature type="compositionally biased region" description="Basic residues" evidence="2">
    <location>
        <begin position="296"/>
        <end position="307"/>
    </location>
</feature>
<evidence type="ECO:0000313" key="5">
    <source>
        <dbReference type="Proteomes" id="UP001591681"/>
    </source>
</evidence>
<feature type="region of interest" description="Disordered" evidence="2">
    <location>
        <begin position="283"/>
        <end position="355"/>
    </location>
</feature>
<dbReference type="Gene3D" id="2.40.50.40">
    <property type="match status" value="1"/>
</dbReference>
<dbReference type="InterPro" id="IPR000953">
    <property type="entry name" value="Chromo/chromo_shadow_dom"/>
</dbReference>
<dbReference type="Pfam" id="PF00385">
    <property type="entry name" value="Chromo"/>
    <property type="match status" value="1"/>
</dbReference>
<comment type="subcellular location">
    <subcellularLocation>
        <location evidence="1">Nucleus</location>
    </subcellularLocation>
</comment>
<feature type="compositionally biased region" description="Low complexity" evidence="2">
    <location>
        <begin position="321"/>
        <end position="339"/>
    </location>
</feature>
<evidence type="ECO:0000313" key="4">
    <source>
        <dbReference type="EMBL" id="KAL2092484.1"/>
    </source>
</evidence>
<reference evidence="4 5" key="1">
    <citation type="submission" date="2024-09" db="EMBL/GenBank/DDBJ databases">
        <title>A chromosome-level genome assembly of Gray's grenadier anchovy, Coilia grayii.</title>
        <authorList>
            <person name="Fu Z."/>
        </authorList>
    </citation>
    <scope>NUCLEOTIDE SEQUENCE [LARGE SCALE GENOMIC DNA]</scope>
    <source>
        <strain evidence="4">G4</strain>
        <tissue evidence="4">Muscle</tissue>
    </source>
</reference>
<dbReference type="Pfam" id="PF03732">
    <property type="entry name" value="Retrotrans_gag"/>
    <property type="match status" value="1"/>
</dbReference>
<feature type="domain" description="Chromo" evidence="3">
    <location>
        <begin position="240"/>
        <end position="298"/>
    </location>
</feature>
<dbReference type="PANTHER" id="PTHR46860:SF1">
    <property type="entry name" value="CHROMOBOX PROTEIN HOMOLOG 2"/>
    <property type="match status" value="1"/>
</dbReference>
<dbReference type="InterPro" id="IPR042796">
    <property type="entry name" value="CBX2"/>
</dbReference>
<accession>A0ABD1K024</accession>